<evidence type="ECO:0000256" key="8">
    <source>
        <dbReference type="ARBA" id="ARBA00022741"/>
    </source>
</evidence>
<evidence type="ECO:0000256" key="10">
    <source>
        <dbReference type="ARBA" id="ARBA00022827"/>
    </source>
</evidence>
<dbReference type="GO" id="GO:0006747">
    <property type="term" value="P:FAD biosynthetic process"/>
    <property type="evidence" value="ECO:0007669"/>
    <property type="project" value="UniProtKB-UniRule"/>
</dbReference>
<dbReference type="PIRSF" id="PIRSF004491">
    <property type="entry name" value="FAD_Synth"/>
    <property type="match status" value="1"/>
</dbReference>
<evidence type="ECO:0000256" key="15">
    <source>
        <dbReference type="PIRNR" id="PIRNR004491"/>
    </source>
</evidence>
<evidence type="ECO:0000256" key="11">
    <source>
        <dbReference type="ARBA" id="ARBA00022840"/>
    </source>
</evidence>
<feature type="domain" description="Riboflavin kinase" evidence="16">
    <location>
        <begin position="182"/>
        <end position="308"/>
    </location>
</feature>
<dbReference type="Proteomes" id="UP000283589">
    <property type="component" value="Unassembled WGS sequence"/>
</dbReference>
<keyword evidence="8 15" id="KW-0547">Nucleotide-binding</keyword>
<name>A0A412X1L1_9BACT</name>
<gene>
    <name evidence="17" type="ORF">DWW18_09190</name>
</gene>
<dbReference type="InterPro" id="IPR014729">
    <property type="entry name" value="Rossmann-like_a/b/a_fold"/>
</dbReference>
<keyword evidence="9 15" id="KW-0418">Kinase</keyword>
<evidence type="ECO:0000256" key="4">
    <source>
        <dbReference type="ARBA" id="ARBA00022630"/>
    </source>
</evidence>
<dbReference type="Gene3D" id="3.40.50.620">
    <property type="entry name" value="HUPs"/>
    <property type="match status" value="1"/>
</dbReference>
<evidence type="ECO:0000259" key="16">
    <source>
        <dbReference type="SMART" id="SM00904"/>
    </source>
</evidence>
<dbReference type="AlphaFoldDB" id="A0A412X1L1"/>
<protein>
    <recommendedName>
        <fullName evidence="15">Riboflavin biosynthesis protein</fullName>
    </recommendedName>
    <domain>
        <recommendedName>
            <fullName evidence="15">Riboflavin kinase</fullName>
            <ecNumber evidence="15">2.7.1.26</ecNumber>
        </recommendedName>
        <alternativeName>
            <fullName evidence="15">Flavokinase</fullName>
        </alternativeName>
    </domain>
    <domain>
        <recommendedName>
            <fullName evidence="15">FMN adenylyltransferase</fullName>
            <ecNumber evidence="15">2.7.7.2</ecNumber>
        </recommendedName>
        <alternativeName>
            <fullName evidence="15">FAD pyrophosphorylase</fullName>
        </alternativeName>
        <alternativeName>
            <fullName evidence="15">FAD synthase</fullName>
        </alternativeName>
    </domain>
</protein>
<comment type="catalytic activity">
    <reaction evidence="13 15">
        <text>riboflavin + ATP = FMN + ADP + H(+)</text>
        <dbReference type="Rhea" id="RHEA:14357"/>
        <dbReference type="ChEBI" id="CHEBI:15378"/>
        <dbReference type="ChEBI" id="CHEBI:30616"/>
        <dbReference type="ChEBI" id="CHEBI:57986"/>
        <dbReference type="ChEBI" id="CHEBI:58210"/>
        <dbReference type="ChEBI" id="CHEBI:456216"/>
        <dbReference type="EC" id="2.7.1.26"/>
    </reaction>
</comment>
<dbReference type="GO" id="GO:0005524">
    <property type="term" value="F:ATP binding"/>
    <property type="evidence" value="ECO:0007669"/>
    <property type="project" value="UniProtKB-UniRule"/>
</dbReference>
<keyword evidence="4 15" id="KW-0285">Flavoprotein</keyword>
<dbReference type="NCBIfam" id="NF004160">
    <property type="entry name" value="PRK05627.1-3"/>
    <property type="match status" value="1"/>
</dbReference>
<evidence type="ECO:0000313" key="18">
    <source>
        <dbReference type="Proteomes" id="UP000283589"/>
    </source>
</evidence>
<dbReference type="UniPathway" id="UPA00276">
    <property type="reaction ID" value="UER00406"/>
</dbReference>
<accession>A0A412X1L1</accession>
<dbReference type="CDD" id="cd02064">
    <property type="entry name" value="FAD_synthetase_N"/>
    <property type="match status" value="1"/>
</dbReference>
<comment type="pathway">
    <text evidence="2 15">Cofactor biosynthesis; FAD biosynthesis; FAD from FMN: step 1/1.</text>
</comment>
<dbReference type="InterPro" id="IPR015864">
    <property type="entry name" value="FAD_synthase"/>
</dbReference>
<evidence type="ECO:0000256" key="1">
    <source>
        <dbReference type="ARBA" id="ARBA00002121"/>
    </source>
</evidence>
<keyword evidence="6 15" id="KW-0808">Transferase</keyword>
<evidence type="ECO:0000256" key="13">
    <source>
        <dbReference type="ARBA" id="ARBA00047880"/>
    </source>
</evidence>
<dbReference type="NCBIfam" id="TIGR00083">
    <property type="entry name" value="ribF"/>
    <property type="match status" value="1"/>
</dbReference>
<evidence type="ECO:0000256" key="9">
    <source>
        <dbReference type="ARBA" id="ARBA00022777"/>
    </source>
</evidence>
<evidence type="ECO:0000256" key="6">
    <source>
        <dbReference type="ARBA" id="ARBA00022679"/>
    </source>
</evidence>
<dbReference type="InterPro" id="IPR023468">
    <property type="entry name" value="Riboflavin_kinase"/>
</dbReference>
<evidence type="ECO:0000256" key="2">
    <source>
        <dbReference type="ARBA" id="ARBA00004726"/>
    </source>
</evidence>
<evidence type="ECO:0000256" key="12">
    <source>
        <dbReference type="ARBA" id="ARBA00023268"/>
    </source>
</evidence>
<organism evidence="17 18">
    <name type="scientific">Butyricimonas virosa</name>
    <dbReference type="NCBI Taxonomy" id="544645"/>
    <lineage>
        <taxon>Bacteria</taxon>
        <taxon>Pseudomonadati</taxon>
        <taxon>Bacteroidota</taxon>
        <taxon>Bacteroidia</taxon>
        <taxon>Bacteroidales</taxon>
        <taxon>Odoribacteraceae</taxon>
        <taxon>Butyricimonas</taxon>
    </lineage>
</organism>
<dbReference type="FunFam" id="3.40.50.620:FF:000021">
    <property type="entry name" value="Riboflavin biosynthesis protein"/>
    <property type="match status" value="1"/>
</dbReference>
<reference evidence="17 18" key="1">
    <citation type="submission" date="2018-08" db="EMBL/GenBank/DDBJ databases">
        <title>A genome reference for cultivated species of the human gut microbiota.</title>
        <authorList>
            <person name="Zou Y."/>
            <person name="Xue W."/>
            <person name="Luo G."/>
        </authorList>
    </citation>
    <scope>NUCLEOTIDE SEQUENCE [LARGE SCALE GENOMIC DNA]</scope>
    <source>
        <strain evidence="17 18">AF14-49</strain>
    </source>
</reference>
<comment type="similarity">
    <text evidence="15">Belongs to the ribF family.</text>
</comment>
<dbReference type="InterPro" id="IPR023465">
    <property type="entry name" value="Riboflavin_kinase_dom_sf"/>
</dbReference>
<evidence type="ECO:0000256" key="3">
    <source>
        <dbReference type="ARBA" id="ARBA00005201"/>
    </source>
</evidence>
<keyword evidence="10 15" id="KW-0274">FAD</keyword>
<dbReference type="Pfam" id="PF06574">
    <property type="entry name" value="FAD_syn"/>
    <property type="match status" value="1"/>
</dbReference>
<comment type="function">
    <text evidence="1">Catalyzes the phosphorylation of riboflavin to FMN followed by the adenylation of FMN to FAD.</text>
</comment>
<dbReference type="UniPathway" id="UPA00277">
    <property type="reaction ID" value="UER00407"/>
</dbReference>
<evidence type="ECO:0000256" key="5">
    <source>
        <dbReference type="ARBA" id="ARBA00022643"/>
    </source>
</evidence>
<comment type="caution">
    <text evidence="17">The sequence shown here is derived from an EMBL/GenBank/DDBJ whole genome shotgun (WGS) entry which is preliminary data.</text>
</comment>
<keyword evidence="5 15" id="KW-0288">FMN</keyword>
<keyword evidence="11 15" id="KW-0067">ATP-binding</keyword>
<proteinExistence type="inferred from homology"/>
<evidence type="ECO:0000313" key="17">
    <source>
        <dbReference type="EMBL" id="RGV34096.1"/>
    </source>
</evidence>
<dbReference type="SUPFAM" id="SSF82114">
    <property type="entry name" value="Riboflavin kinase-like"/>
    <property type="match status" value="1"/>
</dbReference>
<dbReference type="EC" id="2.7.1.26" evidence="15"/>
<dbReference type="Gene3D" id="2.40.30.30">
    <property type="entry name" value="Riboflavin kinase-like"/>
    <property type="match status" value="1"/>
</dbReference>
<evidence type="ECO:0000256" key="7">
    <source>
        <dbReference type="ARBA" id="ARBA00022695"/>
    </source>
</evidence>
<keyword evidence="7 15" id="KW-0548">Nucleotidyltransferase</keyword>
<dbReference type="Pfam" id="PF01687">
    <property type="entry name" value="Flavokinase"/>
    <property type="match status" value="1"/>
</dbReference>
<dbReference type="SUPFAM" id="SSF52374">
    <property type="entry name" value="Nucleotidylyl transferase"/>
    <property type="match status" value="1"/>
</dbReference>
<dbReference type="PANTHER" id="PTHR22749">
    <property type="entry name" value="RIBOFLAVIN KINASE/FMN ADENYLYLTRANSFERASE"/>
    <property type="match status" value="1"/>
</dbReference>
<dbReference type="PANTHER" id="PTHR22749:SF6">
    <property type="entry name" value="RIBOFLAVIN KINASE"/>
    <property type="match status" value="1"/>
</dbReference>
<dbReference type="GO" id="GO:0009231">
    <property type="term" value="P:riboflavin biosynthetic process"/>
    <property type="evidence" value="ECO:0007669"/>
    <property type="project" value="InterPro"/>
</dbReference>
<evidence type="ECO:0000256" key="14">
    <source>
        <dbReference type="ARBA" id="ARBA00049494"/>
    </source>
</evidence>
<dbReference type="SMART" id="SM00904">
    <property type="entry name" value="Flavokinase"/>
    <property type="match status" value="1"/>
</dbReference>
<dbReference type="STRING" id="1121130.GCA_000519105_01809"/>
<keyword evidence="12" id="KW-0511">Multifunctional enzyme</keyword>
<sequence>MKVHYGVENIEIKCPVVTIGSFDGVHLGHACVIQHLKEKAADMDGESVIISFEPHPREVLYPREQKIGILTTLEEKIAILEKYGVDHLIILKFTLEFAQQSYNDFVKKVLIDKLKIKGLVVGYDHRFGKDRAGNFENLQELANKYGFFLEKEVVFEENDVNVSSTKIRNALTVGDITTVNRFLGYPYSITGEVVYGHHLGHKIGFPTANIQVSDERKLLPAIGVYAVKVIIGQEIFNGMLNIGIRPTVSNDGQVSREVYIFDFNRDLYGKNITINFIDRIRGERKFNDIEELRVQLQKDREKILKLLESE</sequence>
<dbReference type="EC" id="2.7.7.2" evidence="15"/>
<dbReference type="GO" id="GO:0003919">
    <property type="term" value="F:FMN adenylyltransferase activity"/>
    <property type="evidence" value="ECO:0007669"/>
    <property type="project" value="UniProtKB-UniRule"/>
</dbReference>
<dbReference type="InterPro" id="IPR015865">
    <property type="entry name" value="Riboflavin_kinase_bac/euk"/>
</dbReference>
<dbReference type="FunFam" id="2.40.30.30:FF:000003">
    <property type="entry name" value="Riboflavin biosynthesis protein"/>
    <property type="match status" value="1"/>
</dbReference>
<dbReference type="EMBL" id="QRZA01000009">
    <property type="protein sequence ID" value="RGV34096.1"/>
    <property type="molecule type" value="Genomic_DNA"/>
</dbReference>
<comment type="catalytic activity">
    <reaction evidence="14 15">
        <text>FMN + ATP + H(+) = FAD + diphosphate</text>
        <dbReference type="Rhea" id="RHEA:17237"/>
        <dbReference type="ChEBI" id="CHEBI:15378"/>
        <dbReference type="ChEBI" id="CHEBI:30616"/>
        <dbReference type="ChEBI" id="CHEBI:33019"/>
        <dbReference type="ChEBI" id="CHEBI:57692"/>
        <dbReference type="ChEBI" id="CHEBI:58210"/>
        <dbReference type="EC" id="2.7.7.2"/>
    </reaction>
</comment>
<dbReference type="NCBIfam" id="NF004162">
    <property type="entry name" value="PRK05627.1-5"/>
    <property type="match status" value="1"/>
</dbReference>
<comment type="pathway">
    <text evidence="3 15">Cofactor biosynthesis; FMN biosynthesis; FMN from riboflavin (ATP route): step 1/1.</text>
</comment>
<dbReference type="GO" id="GO:0008531">
    <property type="term" value="F:riboflavin kinase activity"/>
    <property type="evidence" value="ECO:0007669"/>
    <property type="project" value="UniProtKB-UniRule"/>
</dbReference>
<dbReference type="GO" id="GO:0009398">
    <property type="term" value="P:FMN biosynthetic process"/>
    <property type="evidence" value="ECO:0007669"/>
    <property type="project" value="UniProtKB-UniRule"/>
</dbReference>
<dbReference type="RefSeq" id="WP_118260135.1">
    <property type="nucleotide sequence ID" value="NZ_CALBWO010000050.1"/>
</dbReference>
<dbReference type="InterPro" id="IPR002606">
    <property type="entry name" value="Riboflavin_kinase_bac"/>
</dbReference>